<evidence type="ECO:0000259" key="2">
    <source>
        <dbReference type="Pfam" id="PF01370"/>
    </source>
</evidence>
<keyword evidence="6" id="KW-1185">Reference proteome</keyword>
<reference evidence="4 6" key="2">
    <citation type="submission" date="2016-08" db="EMBL/GenBank/DDBJ databases">
        <authorList>
            <person name="Varghese N."/>
            <person name="Submissions Spin"/>
        </authorList>
    </citation>
    <scope>NUCLEOTIDE SEQUENCE [LARGE SCALE GENOMIC DNA]</scope>
    <source>
        <strain evidence="4 6">HL-109</strain>
    </source>
</reference>
<dbReference type="Proteomes" id="UP000182800">
    <property type="component" value="Unassembled WGS sequence"/>
</dbReference>
<dbReference type="Proteomes" id="UP000050497">
    <property type="component" value="Unassembled WGS sequence"/>
</dbReference>
<dbReference type="InterPro" id="IPR036291">
    <property type="entry name" value="NAD(P)-bd_dom_sf"/>
</dbReference>
<dbReference type="STRING" id="1653334.GA0071312_0392"/>
<sequence length="294" mass="31840">MIDLFCFGYGYCARHLVAQDRAAGDDAMFARVTGTTRDPGKAAALEREGIVARIFDGAGGDPPIPDDLGASDALLTSIAPDQDGDPVLRHYERAITDAPRLSWIGYLSTIGVYGDTGGEWIDEETEFEAVSARAKARRAAEEAWLALGERTGKAVQIFRLGGIYGPGRSAITQLRAGKARRIVKPGQVFNRIHVADIAAVLRASLAKPDPGRIYNLVDDHPAPPQDVIAHAAELIGMEPPPEIPFAEAEMSPMARAFYADCKRVRSRRIREELGVTLQYPDYRAGLAALAAQEE</sequence>
<evidence type="ECO:0000313" key="6">
    <source>
        <dbReference type="Proteomes" id="UP000182800"/>
    </source>
</evidence>
<dbReference type="Gene3D" id="3.40.50.720">
    <property type="entry name" value="NAD(P)-binding Rossmann-like Domain"/>
    <property type="match status" value="1"/>
</dbReference>
<dbReference type="EMBL" id="FMBM01000001">
    <property type="protein sequence ID" value="SCC78616.1"/>
    <property type="molecule type" value="Genomic_DNA"/>
</dbReference>
<dbReference type="EMBL" id="LJSX01000041">
    <property type="protein sequence ID" value="KPQ08758.1"/>
    <property type="molecule type" value="Genomic_DNA"/>
</dbReference>
<organism evidence="3 5">
    <name type="scientific">Saliniramus fredricksonii</name>
    <dbReference type="NCBI Taxonomy" id="1653334"/>
    <lineage>
        <taxon>Bacteria</taxon>
        <taxon>Pseudomonadati</taxon>
        <taxon>Pseudomonadota</taxon>
        <taxon>Alphaproteobacteria</taxon>
        <taxon>Hyphomicrobiales</taxon>
        <taxon>Salinarimonadaceae</taxon>
        <taxon>Saliniramus</taxon>
    </lineage>
</organism>
<evidence type="ECO:0000313" key="4">
    <source>
        <dbReference type="EMBL" id="SCC78616.1"/>
    </source>
</evidence>
<dbReference type="Pfam" id="PF01370">
    <property type="entry name" value="Epimerase"/>
    <property type="match status" value="1"/>
</dbReference>
<proteinExistence type="predicted"/>
<accession>A0A0P8BHV1</accession>
<comment type="caution">
    <text evidence="3">The sequence shown here is derived from an EMBL/GenBank/DDBJ whole genome shotgun (WGS) entry which is preliminary data.</text>
</comment>
<dbReference type="PANTHER" id="PTHR43574">
    <property type="entry name" value="EPIMERASE-RELATED"/>
    <property type="match status" value="1"/>
</dbReference>
<protein>
    <submittedName>
        <fullName evidence="3">Nucleoside-diphosphate-sugar epimerase</fullName>
    </submittedName>
</protein>
<reference evidence="3 5" key="1">
    <citation type="submission" date="2015-09" db="EMBL/GenBank/DDBJ databases">
        <title>Identification and resolution of microdiversity through metagenomic sequencing of parallel consortia.</title>
        <authorList>
            <person name="Nelson W.C."/>
            <person name="Romine M.F."/>
            <person name="Lindemann S.R."/>
        </authorList>
    </citation>
    <scope>NUCLEOTIDE SEQUENCE [LARGE SCALE GENOMIC DNA]</scope>
    <source>
        <strain evidence="3">HL-109</strain>
    </source>
</reference>
<dbReference type="SUPFAM" id="SSF51735">
    <property type="entry name" value="NAD(P)-binding Rossmann-fold domains"/>
    <property type="match status" value="1"/>
</dbReference>
<gene>
    <name evidence="4" type="ORF">GA0071312_0392</name>
    <name evidence="3" type="ORF">HLUCCO17_17075</name>
</gene>
<dbReference type="InterPro" id="IPR001509">
    <property type="entry name" value="Epimerase_deHydtase"/>
</dbReference>
<dbReference type="CDD" id="cd05266">
    <property type="entry name" value="SDR_a4"/>
    <property type="match status" value="1"/>
</dbReference>
<evidence type="ECO:0000313" key="3">
    <source>
        <dbReference type="EMBL" id="KPQ08758.1"/>
    </source>
</evidence>
<keyword evidence="1" id="KW-0520">NAD</keyword>
<evidence type="ECO:0000256" key="1">
    <source>
        <dbReference type="ARBA" id="ARBA00023027"/>
    </source>
</evidence>
<name>A0A0P8BHV1_9HYPH</name>
<dbReference type="AlphaFoldDB" id="A0A0P8BHV1"/>
<dbReference type="PATRIC" id="fig|1653334.4.peg.1380"/>
<feature type="domain" description="NAD-dependent epimerase/dehydratase" evidence="2">
    <location>
        <begin position="106"/>
        <end position="216"/>
    </location>
</feature>
<evidence type="ECO:0000313" key="5">
    <source>
        <dbReference type="Proteomes" id="UP000050497"/>
    </source>
</evidence>